<name>B4FBX0_MAIZE</name>
<dbReference type="EMBL" id="BT034608">
    <property type="protein sequence ID" value="ACF79613.1"/>
    <property type="molecule type" value="mRNA"/>
</dbReference>
<accession>B4FBX0</accession>
<evidence type="ECO:0000313" key="1">
    <source>
        <dbReference type="EMBL" id="ACF79613.1"/>
    </source>
</evidence>
<organism evidence="1">
    <name type="scientific">Zea mays</name>
    <name type="common">Maize</name>
    <dbReference type="NCBI Taxonomy" id="4577"/>
    <lineage>
        <taxon>Eukaryota</taxon>
        <taxon>Viridiplantae</taxon>
        <taxon>Streptophyta</taxon>
        <taxon>Embryophyta</taxon>
        <taxon>Tracheophyta</taxon>
        <taxon>Spermatophyta</taxon>
        <taxon>Magnoliopsida</taxon>
        <taxon>Liliopsida</taxon>
        <taxon>Poales</taxon>
        <taxon>Poaceae</taxon>
        <taxon>PACMAD clade</taxon>
        <taxon>Panicoideae</taxon>
        <taxon>Andropogonodae</taxon>
        <taxon>Andropogoneae</taxon>
        <taxon>Tripsacinae</taxon>
        <taxon>Zea</taxon>
    </lineage>
</organism>
<proteinExistence type="evidence at transcript level"/>
<dbReference type="AlphaFoldDB" id="B4FBX0"/>
<sequence>MTGSEGHRYEGALDPYIMRTKAVGQ</sequence>
<reference evidence="1" key="1">
    <citation type="journal article" date="2009" name="PLoS Genet.">
        <title>Sequencing, mapping, and analysis of 27,455 maize full-length cDNAs.</title>
        <authorList>
            <person name="Soderlund C."/>
            <person name="Descour A."/>
            <person name="Kudrna D."/>
            <person name="Bomhoff M."/>
            <person name="Boyd L."/>
            <person name="Currie J."/>
            <person name="Angelova A."/>
            <person name="Collura K."/>
            <person name="Wissotski M."/>
            <person name="Ashley E."/>
            <person name="Morrow D."/>
            <person name="Fernandes J."/>
            <person name="Walbot V."/>
            <person name="Yu Y."/>
        </authorList>
    </citation>
    <scope>NUCLEOTIDE SEQUENCE</scope>
    <source>
        <strain evidence="1">B73</strain>
    </source>
</reference>
<protein>
    <submittedName>
        <fullName evidence="1">Uncharacterized protein</fullName>
    </submittedName>
</protein>